<evidence type="ECO:0000313" key="1">
    <source>
        <dbReference type="EMBL" id="KAF3845664.1"/>
    </source>
</evidence>
<proteinExistence type="predicted"/>
<name>A0A7J5Y883_DISMA</name>
<dbReference type="PANTHER" id="PTHR31025:SF31">
    <property type="entry name" value="SI:CH211-166E11.5"/>
    <property type="match status" value="1"/>
</dbReference>
<keyword evidence="2" id="KW-1185">Reference proteome</keyword>
<gene>
    <name evidence="1" type="ORF">F7725_002742</name>
</gene>
<dbReference type="EMBL" id="JAAKFY010000014">
    <property type="protein sequence ID" value="KAF3845664.1"/>
    <property type="molecule type" value="Genomic_DNA"/>
</dbReference>
<accession>A0A7J5Y883</accession>
<dbReference type="AlphaFoldDB" id="A0A7J5Y883"/>
<sequence>MHNYRAKLKSRTYAFPEIEVNTLKRKQAVDAAPAKNVKRPKKAEINYLPQHPIEEDEDTLEKERLELIDEAKKRNNARIIREKMSKTFSIREWRSRRSSDITTLSLEETFMWKLDGYTPRLLKLMRAKGGDAGSRMPLS</sequence>
<evidence type="ECO:0000313" key="2">
    <source>
        <dbReference type="Proteomes" id="UP000518266"/>
    </source>
</evidence>
<reference evidence="1 2" key="1">
    <citation type="submission" date="2020-03" db="EMBL/GenBank/DDBJ databases">
        <title>Dissostichus mawsoni Genome sequencing and assembly.</title>
        <authorList>
            <person name="Park H."/>
        </authorList>
    </citation>
    <scope>NUCLEOTIDE SEQUENCE [LARGE SCALE GENOMIC DNA]</scope>
    <source>
        <strain evidence="1">DM0001</strain>
        <tissue evidence="1">Muscle</tissue>
    </source>
</reference>
<comment type="caution">
    <text evidence="1">The sequence shown here is derived from an EMBL/GenBank/DDBJ whole genome shotgun (WGS) entry which is preliminary data.</text>
</comment>
<dbReference type="OrthoDB" id="8839291at2759"/>
<dbReference type="Proteomes" id="UP000518266">
    <property type="component" value="Unassembled WGS sequence"/>
</dbReference>
<organism evidence="1 2">
    <name type="scientific">Dissostichus mawsoni</name>
    <name type="common">Antarctic cod</name>
    <dbReference type="NCBI Taxonomy" id="36200"/>
    <lineage>
        <taxon>Eukaryota</taxon>
        <taxon>Metazoa</taxon>
        <taxon>Chordata</taxon>
        <taxon>Craniata</taxon>
        <taxon>Vertebrata</taxon>
        <taxon>Euteleostomi</taxon>
        <taxon>Actinopterygii</taxon>
        <taxon>Neopterygii</taxon>
        <taxon>Teleostei</taxon>
        <taxon>Neoteleostei</taxon>
        <taxon>Acanthomorphata</taxon>
        <taxon>Eupercaria</taxon>
        <taxon>Perciformes</taxon>
        <taxon>Notothenioidei</taxon>
        <taxon>Nototheniidae</taxon>
        <taxon>Dissostichus</taxon>
    </lineage>
</organism>
<protein>
    <submittedName>
        <fullName evidence="1">Uncharacterized protein</fullName>
    </submittedName>
</protein>
<dbReference type="PANTHER" id="PTHR31025">
    <property type="entry name" value="SI:CH211-196P9.1-RELATED"/>
    <property type="match status" value="1"/>
</dbReference>